<dbReference type="GO" id="GO:0005615">
    <property type="term" value="C:extracellular space"/>
    <property type="evidence" value="ECO:0007669"/>
    <property type="project" value="TreeGrafter"/>
</dbReference>
<dbReference type="SMART" id="SM00186">
    <property type="entry name" value="FBG"/>
    <property type="match status" value="1"/>
</dbReference>
<keyword evidence="1" id="KW-0732">Signal</keyword>
<dbReference type="EMBL" id="JAIWYP010000009">
    <property type="protein sequence ID" value="KAH3768163.1"/>
    <property type="molecule type" value="Genomic_DNA"/>
</dbReference>
<dbReference type="InterPro" id="IPR045860">
    <property type="entry name" value="Snake_toxin-like_sf"/>
</dbReference>
<gene>
    <name evidence="3" type="ORF">DPMN_169375</name>
</gene>
<organism evidence="3 4">
    <name type="scientific">Dreissena polymorpha</name>
    <name type="common">Zebra mussel</name>
    <name type="synonym">Mytilus polymorpha</name>
    <dbReference type="NCBI Taxonomy" id="45954"/>
    <lineage>
        <taxon>Eukaryota</taxon>
        <taxon>Metazoa</taxon>
        <taxon>Spiralia</taxon>
        <taxon>Lophotrochozoa</taxon>
        <taxon>Mollusca</taxon>
        <taxon>Bivalvia</taxon>
        <taxon>Autobranchia</taxon>
        <taxon>Heteroconchia</taxon>
        <taxon>Euheterodonta</taxon>
        <taxon>Imparidentia</taxon>
        <taxon>Neoheterodontei</taxon>
        <taxon>Myida</taxon>
        <taxon>Dreissenoidea</taxon>
        <taxon>Dreissenidae</taxon>
        <taxon>Dreissena</taxon>
    </lineage>
</organism>
<dbReference type="InterPro" id="IPR036056">
    <property type="entry name" value="Fibrinogen-like_C"/>
</dbReference>
<dbReference type="SUPFAM" id="SSF57302">
    <property type="entry name" value="Snake toxin-like"/>
    <property type="match status" value="1"/>
</dbReference>
<evidence type="ECO:0000313" key="3">
    <source>
        <dbReference type="EMBL" id="KAH3768163.1"/>
    </source>
</evidence>
<reference evidence="3" key="1">
    <citation type="journal article" date="2019" name="bioRxiv">
        <title>The Genome of the Zebra Mussel, Dreissena polymorpha: A Resource for Invasive Species Research.</title>
        <authorList>
            <person name="McCartney M.A."/>
            <person name="Auch B."/>
            <person name="Kono T."/>
            <person name="Mallez S."/>
            <person name="Zhang Y."/>
            <person name="Obille A."/>
            <person name="Becker A."/>
            <person name="Abrahante J.E."/>
            <person name="Garbe J."/>
            <person name="Badalamenti J.P."/>
            <person name="Herman A."/>
            <person name="Mangelson H."/>
            <person name="Liachko I."/>
            <person name="Sullivan S."/>
            <person name="Sone E.D."/>
            <person name="Koren S."/>
            <person name="Silverstein K.A.T."/>
            <person name="Beckman K.B."/>
            <person name="Gohl D.M."/>
        </authorList>
    </citation>
    <scope>NUCLEOTIDE SEQUENCE</scope>
    <source>
        <strain evidence="3">Duluth1</strain>
        <tissue evidence="3">Whole animal</tissue>
    </source>
</reference>
<comment type="caution">
    <text evidence="3">The sequence shown here is derived from an EMBL/GenBank/DDBJ whole genome shotgun (WGS) entry which is preliminary data.</text>
</comment>
<sequence length="424" mass="47515">MRLLLLITVLWKFPFYRALTCLKCDDVVQPRHCTTVMTCPDTDVCFVERRINSFGEEGYALGCMRDHVCRNITSISSTSRCAHCCIKDLCNQEGCGEPGYPDSRGPVCYNCLDAVPEGRCHQIEICRQGEICGVNGKGMFGTTVFASKCIQQESCGAHHGIDIIGKRGQMSTIRAYDVHDCFQCCYADLCNRNCNNNDYITYAHSSAKDCSELLVHDARLRSGVYTINTPLTHTQVHVYCDMDTDGGGWTIFQRRFNGSVDFYRNFSDYENGFGNVAGEYWLGLKYIYEITSNGSFQLRVNITHGDGSTGYDVYSNFSLQHGTNYTLNLGESVKSQGVDSSYTFFTSSAPVGNAFSTYDHDVDNYATNCAEKYKGGWWYNACFTNINLNGLYKPGSDDRTVMRYDMTIGLTSSTIMFKDTVQKA</sequence>
<dbReference type="Gene3D" id="4.10.530.10">
    <property type="entry name" value="Gamma-fibrinogen Carboxyl Terminal Fragment, domain 2"/>
    <property type="match status" value="1"/>
</dbReference>
<dbReference type="InterPro" id="IPR002181">
    <property type="entry name" value="Fibrinogen_a/b/g_C_dom"/>
</dbReference>
<dbReference type="AlphaFoldDB" id="A0A9D4DVW4"/>
<feature type="domain" description="Fibrinogen C-terminal" evidence="2">
    <location>
        <begin position="201"/>
        <end position="395"/>
    </location>
</feature>
<reference evidence="3" key="2">
    <citation type="submission" date="2020-11" db="EMBL/GenBank/DDBJ databases">
        <authorList>
            <person name="McCartney M.A."/>
            <person name="Auch B."/>
            <person name="Kono T."/>
            <person name="Mallez S."/>
            <person name="Becker A."/>
            <person name="Gohl D.M."/>
            <person name="Silverstein K.A.T."/>
            <person name="Koren S."/>
            <person name="Bechman K.B."/>
            <person name="Herman A."/>
            <person name="Abrahante J.E."/>
            <person name="Garbe J."/>
        </authorList>
    </citation>
    <scope>NUCLEOTIDE SEQUENCE</scope>
    <source>
        <strain evidence="3">Duluth1</strain>
        <tissue evidence="3">Whole animal</tissue>
    </source>
</reference>
<dbReference type="InterPro" id="IPR014716">
    <property type="entry name" value="Fibrinogen_a/b/g_C_1"/>
</dbReference>
<name>A0A9D4DVW4_DREPO</name>
<keyword evidence="4" id="KW-1185">Reference proteome</keyword>
<proteinExistence type="predicted"/>
<accession>A0A9D4DVW4</accession>
<dbReference type="Proteomes" id="UP000828390">
    <property type="component" value="Unassembled WGS sequence"/>
</dbReference>
<dbReference type="InterPro" id="IPR050373">
    <property type="entry name" value="Fibrinogen_C-term_domain"/>
</dbReference>
<feature type="signal peptide" evidence="1">
    <location>
        <begin position="1"/>
        <end position="18"/>
    </location>
</feature>
<dbReference type="PANTHER" id="PTHR19143">
    <property type="entry name" value="FIBRINOGEN/TENASCIN/ANGIOPOEITIN"/>
    <property type="match status" value="1"/>
</dbReference>
<evidence type="ECO:0000313" key="4">
    <source>
        <dbReference type="Proteomes" id="UP000828390"/>
    </source>
</evidence>
<protein>
    <recommendedName>
        <fullName evidence="2">Fibrinogen C-terminal domain-containing protein</fullName>
    </recommendedName>
</protein>
<dbReference type="PROSITE" id="PS51406">
    <property type="entry name" value="FIBRINOGEN_C_2"/>
    <property type="match status" value="1"/>
</dbReference>
<dbReference type="CDD" id="cd00087">
    <property type="entry name" value="FReD"/>
    <property type="match status" value="1"/>
</dbReference>
<dbReference type="SUPFAM" id="SSF56496">
    <property type="entry name" value="Fibrinogen C-terminal domain-like"/>
    <property type="match status" value="1"/>
</dbReference>
<dbReference type="NCBIfam" id="NF040941">
    <property type="entry name" value="GGGWT_bact"/>
    <property type="match status" value="1"/>
</dbReference>
<feature type="chain" id="PRO_5039328861" description="Fibrinogen C-terminal domain-containing protein" evidence="1">
    <location>
        <begin position="19"/>
        <end position="424"/>
    </location>
</feature>
<dbReference type="Gene3D" id="3.90.215.10">
    <property type="entry name" value="Gamma Fibrinogen, chain A, domain 1"/>
    <property type="match status" value="1"/>
</dbReference>
<dbReference type="OrthoDB" id="6071153at2759"/>
<evidence type="ECO:0000259" key="2">
    <source>
        <dbReference type="PROSITE" id="PS51406"/>
    </source>
</evidence>
<dbReference type="PANTHER" id="PTHR19143:SF458">
    <property type="entry name" value="FIBRINOGEN C-TERMINAL DOMAIN-CONTAINING PROTEIN-RELATED"/>
    <property type="match status" value="1"/>
</dbReference>
<dbReference type="Pfam" id="PF00147">
    <property type="entry name" value="Fibrinogen_C"/>
    <property type="match status" value="1"/>
</dbReference>
<evidence type="ECO:0000256" key="1">
    <source>
        <dbReference type="SAM" id="SignalP"/>
    </source>
</evidence>